<sequence>MEEKQAQAAQLPPAYTEQPGYPQNPPPQQGYQPQPGGYAPQGQQGYAPQGQQGYAPQGQQGYPPQGQQGYAPQGQPGYPPQGYPPPAQPAYPYQTPYQPPPQPVMTSSVSNNVTIVQANAPQVVVAQVYPYDHCGLAWFACLCCFWPLGIVALINANNARDAINRDDIGNANYYSMMARKYANWSIGVGIIMIVVIIIISVIA</sequence>
<comment type="similarity">
    <text evidence="2">Belongs to the CD225/Dispanin family.</text>
</comment>
<gene>
    <name evidence="9" type="primary">LOC116302498</name>
</gene>
<dbReference type="Proteomes" id="UP000515163">
    <property type="component" value="Unplaced"/>
</dbReference>
<evidence type="ECO:0000256" key="4">
    <source>
        <dbReference type="ARBA" id="ARBA00022989"/>
    </source>
</evidence>
<dbReference type="FunCoup" id="A0A6P8ILK9">
    <property type="interactions" value="218"/>
</dbReference>
<dbReference type="PANTHER" id="PTHR14948">
    <property type="entry name" value="NG5"/>
    <property type="match status" value="1"/>
</dbReference>
<dbReference type="GeneID" id="116302498"/>
<dbReference type="InterPro" id="IPR051423">
    <property type="entry name" value="CD225/Dispanin"/>
</dbReference>
<comment type="subcellular location">
    <subcellularLocation>
        <location evidence="1">Membrane</location>
    </subcellularLocation>
</comment>
<dbReference type="GO" id="GO:0016020">
    <property type="term" value="C:membrane"/>
    <property type="evidence" value="ECO:0007669"/>
    <property type="project" value="UniProtKB-SubCell"/>
</dbReference>
<accession>A0A6P8ILK9</accession>
<evidence type="ECO:0000256" key="7">
    <source>
        <dbReference type="SAM" id="Phobius"/>
    </source>
</evidence>
<feature type="compositionally biased region" description="Low complexity" evidence="6">
    <location>
        <begin position="29"/>
        <end position="76"/>
    </location>
</feature>
<dbReference type="PANTHER" id="PTHR14948:SF25">
    <property type="entry name" value="DUF4190 DOMAIN-CONTAINING PROTEIN"/>
    <property type="match status" value="1"/>
</dbReference>
<evidence type="ECO:0000313" key="9">
    <source>
        <dbReference type="RefSeq" id="XP_031567662.1"/>
    </source>
</evidence>
<keyword evidence="3 7" id="KW-0812">Transmembrane</keyword>
<feature type="compositionally biased region" description="Pro residues" evidence="6">
    <location>
        <begin position="77"/>
        <end position="89"/>
    </location>
</feature>
<dbReference type="InterPro" id="IPR007593">
    <property type="entry name" value="CD225/Dispanin_fam"/>
</dbReference>
<feature type="transmembrane region" description="Helical" evidence="7">
    <location>
        <begin position="181"/>
        <end position="202"/>
    </location>
</feature>
<evidence type="ECO:0000256" key="2">
    <source>
        <dbReference type="ARBA" id="ARBA00006843"/>
    </source>
</evidence>
<dbReference type="InParanoid" id="A0A6P8ILK9"/>
<keyword evidence="5 7" id="KW-0472">Membrane</keyword>
<organism evidence="8 9">
    <name type="scientific">Actinia tenebrosa</name>
    <name type="common">Australian red waratah sea anemone</name>
    <dbReference type="NCBI Taxonomy" id="6105"/>
    <lineage>
        <taxon>Eukaryota</taxon>
        <taxon>Metazoa</taxon>
        <taxon>Cnidaria</taxon>
        <taxon>Anthozoa</taxon>
        <taxon>Hexacorallia</taxon>
        <taxon>Actiniaria</taxon>
        <taxon>Actiniidae</taxon>
        <taxon>Actinia</taxon>
    </lineage>
</organism>
<evidence type="ECO:0000313" key="8">
    <source>
        <dbReference type="Proteomes" id="UP000515163"/>
    </source>
</evidence>
<dbReference type="AlphaFoldDB" id="A0A6P8ILK9"/>
<evidence type="ECO:0000256" key="5">
    <source>
        <dbReference type="ARBA" id="ARBA00023136"/>
    </source>
</evidence>
<feature type="transmembrane region" description="Helical" evidence="7">
    <location>
        <begin position="136"/>
        <end position="156"/>
    </location>
</feature>
<evidence type="ECO:0000256" key="1">
    <source>
        <dbReference type="ARBA" id="ARBA00004370"/>
    </source>
</evidence>
<feature type="region of interest" description="Disordered" evidence="6">
    <location>
        <begin position="1"/>
        <end position="104"/>
    </location>
</feature>
<protein>
    <submittedName>
        <fullName evidence="9">Proline-rich transmembrane protein 1-like</fullName>
    </submittedName>
</protein>
<name>A0A6P8ILK9_ACTTE</name>
<evidence type="ECO:0000256" key="6">
    <source>
        <dbReference type="SAM" id="MobiDB-lite"/>
    </source>
</evidence>
<reference evidence="9" key="1">
    <citation type="submission" date="2025-08" db="UniProtKB">
        <authorList>
            <consortium name="RefSeq"/>
        </authorList>
    </citation>
    <scope>IDENTIFICATION</scope>
    <source>
        <tissue evidence="9">Tentacle</tissue>
    </source>
</reference>
<keyword evidence="8" id="KW-1185">Reference proteome</keyword>
<dbReference type="KEGG" id="aten:116302498"/>
<dbReference type="Pfam" id="PF04505">
    <property type="entry name" value="CD225"/>
    <property type="match status" value="1"/>
</dbReference>
<keyword evidence="4 7" id="KW-1133">Transmembrane helix</keyword>
<dbReference type="RefSeq" id="XP_031567662.1">
    <property type="nucleotide sequence ID" value="XM_031711802.1"/>
</dbReference>
<evidence type="ECO:0000256" key="3">
    <source>
        <dbReference type="ARBA" id="ARBA00022692"/>
    </source>
</evidence>
<proteinExistence type="inferred from homology"/>